<protein>
    <submittedName>
        <fullName evidence="1">Uncharacterized protein</fullName>
    </submittedName>
</protein>
<organism evidence="1 2">
    <name type="scientific">Ameca splendens</name>
    <dbReference type="NCBI Taxonomy" id="208324"/>
    <lineage>
        <taxon>Eukaryota</taxon>
        <taxon>Metazoa</taxon>
        <taxon>Chordata</taxon>
        <taxon>Craniata</taxon>
        <taxon>Vertebrata</taxon>
        <taxon>Euteleostomi</taxon>
        <taxon>Actinopterygii</taxon>
        <taxon>Neopterygii</taxon>
        <taxon>Teleostei</taxon>
        <taxon>Neoteleostei</taxon>
        <taxon>Acanthomorphata</taxon>
        <taxon>Ovalentaria</taxon>
        <taxon>Atherinomorphae</taxon>
        <taxon>Cyprinodontiformes</taxon>
        <taxon>Goodeidae</taxon>
        <taxon>Ameca</taxon>
    </lineage>
</organism>
<evidence type="ECO:0000313" key="2">
    <source>
        <dbReference type="Proteomes" id="UP001469553"/>
    </source>
</evidence>
<accession>A0ABV0ZY43</accession>
<reference evidence="1 2" key="1">
    <citation type="submission" date="2021-06" db="EMBL/GenBank/DDBJ databases">
        <authorList>
            <person name="Palmer J.M."/>
        </authorList>
    </citation>
    <scope>NUCLEOTIDE SEQUENCE [LARGE SCALE GENOMIC DNA]</scope>
    <source>
        <strain evidence="1 2">AS_MEX2019</strain>
        <tissue evidence="1">Muscle</tissue>
    </source>
</reference>
<proteinExistence type="predicted"/>
<comment type="caution">
    <text evidence="1">The sequence shown here is derived from an EMBL/GenBank/DDBJ whole genome shotgun (WGS) entry which is preliminary data.</text>
</comment>
<keyword evidence="2" id="KW-1185">Reference proteome</keyword>
<sequence length="128" mass="13640">MSGNQACVSWRSCAYLFDVLLTGNQFSSLHSVPGFPCSASLLSEFVGELTLRLSVNLLTAPLAASLAAPLVQAVRTPQQPLPITHLPVHPAALQGLDPLPGRKNTEVIPTSTSHHADVFRLILCQICS</sequence>
<name>A0ABV0ZY43_9TELE</name>
<evidence type="ECO:0000313" key="1">
    <source>
        <dbReference type="EMBL" id="MEQ2310173.1"/>
    </source>
</evidence>
<dbReference type="Proteomes" id="UP001469553">
    <property type="component" value="Unassembled WGS sequence"/>
</dbReference>
<gene>
    <name evidence="1" type="ORF">AMECASPLE_006148</name>
</gene>
<dbReference type="EMBL" id="JAHRIP010075527">
    <property type="protein sequence ID" value="MEQ2310173.1"/>
    <property type="molecule type" value="Genomic_DNA"/>
</dbReference>